<organism evidence="6 7">
    <name type="scientific">Podospora bellae-mahoneyi</name>
    <dbReference type="NCBI Taxonomy" id="2093777"/>
    <lineage>
        <taxon>Eukaryota</taxon>
        <taxon>Fungi</taxon>
        <taxon>Dikarya</taxon>
        <taxon>Ascomycota</taxon>
        <taxon>Pezizomycotina</taxon>
        <taxon>Sordariomycetes</taxon>
        <taxon>Sordariomycetidae</taxon>
        <taxon>Sordariales</taxon>
        <taxon>Podosporaceae</taxon>
        <taxon>Podospora</taxon>
    </lineage>
</organism>
<keyword evidence="3" id="KW-0496">Mitochondrion</keyword>
<evidence type="ECO:0000256" key="5">
    <source>
        <dbReference type="ARBA" id="ARBA00023136"/>
    </source>
</evidence>
<dbReference type="GeneID" id="87899258"/>
<dbReference type="RefSeq" id="XP_062730944.1">
    <property type="nucleotide sequence ID" value="XM_062879776.1"/>
</dbReference>
<keyword evidence="7" id="KW-1185">Reference proteome</keyword>
<gene>
    <name evidence="6" type="primary">MRS4</name>
    <name evidence="6" type="ORF">QC761_505540</name>
</gene>
<accession>A0ABR0FEX2</accession>
<evidence type="ECO:0000256" key="4">
    <source>
        <dbReference type="ARBA" id="ARBA00022989"/>
    </source>
</evidence>
<comment type="subcellular location">
    <subcellularLocation>
        <location evidence="1">Membrane</location>
        <topology evidence="1">Multi-pass membrane protein</topology>
    </subcellularLocation>
</comment>
<keyword evidence="4" id="KW-1133">Transmembrane helix</keyword>
<evidence type="ECO:0000256" key="1">
    <source>
        <dbReference type="ARBA" id="ARBA00004141"/>
    </source>
</evidence>
<keyword evidence="5" id="KW-0472">Membrane</keyword>
<dbReference type="Proteomes" id="UP001322138">
    <property type="component" value="Unassembled WGS sequence"/>
</dbReference>
<proteinExistence type="predicted"/>
<dbReference type="InterPro" id="IPR018108">
    <property type="entry name" value="MCP_transmembrane"/>
</dbReference>
<evidence type="ECO:0000313" key="6">
    <source>
        <dbReference type="EMBL" id="KAK4641968.1"/>
    </source>
</evidence>
<keyword evidence="3" id="KW-0999">Mitochondrion inner membrane</keyword>
<dbReference type="EMBL" id="JAFFGZ010000007">
    <property type="protein sequence ID" value="KAK4641968.1"/>
    <property type="molecule type" value="Genomic_DNA"/>
</dbReference>
<comment type="caution">
    <text evidence="6">The sequence shown here is derived from an EMBL/GenBank/DDBJ whole genome shotgun (WGS) entry which is preliminary data.</text>
</comment>
<sequence>MAQPNVVPEEDYDYEALPPNFSLLQNMAAGAFAGIAEHCAMYPIDAVKVSRAPPLSTWYRDFDL</sequence>
<protein>
    <submittedName>
        <fullName evidence="6">Fe(2+) transporter</fullName>
    </submittedName>
</protein>
<dbReference type="Pfam" id="PF00153">
    <property type="entry name" value="Mito_carr"/>
    <property type="match status" value="1"/>
</dbReference>
<keyword evidence="2" id="KW-0812">Transmembrane</keyword>
<evidence type="ECO:0000256" key="2">
    <source>
        <dbReference type="ARBA" id="ARBA00022692"/>
    </source>
</evidence>
<evidence type="ECO:0000256" key="3">
    <source>
        <dbReference type="ARBA" id="ARBA00022792"/>
    </source>
</evidence>
<dbReference type="SUPFAM" id="SSF103506">
    <property type="entry name" value="Mitochondrial carrier"/>
    <property type="match status" value="1"/>
</dbReference>
<name>A0ABR0FEX2_9PEZI</name>
<dbReference type="InterPro" id="IPR023395">
    <property type="entry name" value="MCP_dom_sf"/>
</dbReference>
<reference evidence="6 7" key="1">
    <citation type="journal article" date="2023" name="bioRxiv">
        <title>High-quality genome assemblies of four members of thePodospora anserinaspecies complex.</title>
        <authorList>
            <person name="Ament-Velasquez S.L."/>
            <person name="Vogan A.A."/>
            <person name="Wallerman O."/>
            <person name="Hartmann F."/>
            <person name="Gautier V."/>
            <person name="Silar P."/>
            <person name="Giraud T."/>
            <person name="Johannesson H."/>
        </authorList>
    </citation>
    <scope>NUCLEOTIDE SEQUENCE [LARGE SCALE GENOMIC DNA]</scope>
    <source>
        <strain evidence="6 7">CBS 112042</strain>
    </source>
</reference>
<evidence type="ECO:0000313" key="7">
    <source>
        <dbReference type="Proteomes" id="UP001322138"/>
    </source>
</evidence>